<accession>A0A0C1K3S6</accession>
<evidence type="ECO:0000256" key="10">
    <source>
        <dbReference type="ARBA" id="ARBA00023169"/>
    </source>
</evidence>
<feature type="transmembrane region" description="Helical" evidence="12">
    <location>
        <begin position="183"/>
        <end position="203"/>
    </location>
</feature>
<dbReference type="Proteomes" id="UP000031339">
    <property type="component" value="Unassembled WGS sequence"/>
</dbReference>
<dbReference type="EMBL" id="JWIY01000004">
    <property type="protein sequence ID" value="KIC77456.1"/>
    <property type="molecule type" value="Genomic_DNA"/>
</dbReference>
<evidence type="ECO:0000256" key="7">
    <source>
        <dbReference type="ARBA" id="ARBA00022903"/>
    </source>
</evidence>
<feature type="domain" description="Polysaccharide chain length determinant N-terminal" evidence="13">
    <location>
        <begin position="10"/>
        <end position="101"/>
    </location>
</feature>
<dbReference type="InterPro" id="IPR050445">
    <property type="entry name" value="Bact_polysacc_biosynth/exp"/>
</dbReference>
<evidence type="ECO:0000313" key="14">
    <source>
        <dbReference type="EMBL" id="KIC77456.1"/>
    </source>
</evidence>
<sequence length="232" mass="25411">MKNQDNQTVEIDVLSLVKSLWRRKFLIVVTAFVMAIITLGYNTFIIKPNYTSSTRIYVVNRQPSDNSTLTNQDLQAGSYLVKDYKEIILSQDVLAKVISDLKLNMQPSALAKKITVTVPTDTRIVSIAVSDGDAKEAARVANSLRQVAAEKIIAVTKVADVTTLEEAEVPNSPSSPNIKRNTLIGFLTGGALISMVIIIVEVLDDRVKKPEDVEEALGITLLGVVPNMDKLK</sequence>
<dbReference type="PANTHER" id="PTHR32309">
    <property type="entry name" value="TYROSINE-PROTEIN KINASE"/>
    <property type="match status" value="1"/>
</dbReference>
<comment type="similarity">
    <text evidence="3">Belongs to the CpsC/CapA family.</text>
</comment>
<dbReference type="AlphaFoldDB" id="A0A0C1K3S6"/>
<evidence type="ECO:0000256" key="1">
    <source>
        <dbReference type="ARBA" id="ARBA00004651"/>
    </source>
</evidence>
<evidence type="ECO:0000313" key="15">
    <source>
        <dbReference type="Proteomes" id="UP000031339"/>
    </source>
</evidence>
<protein>
    <recommendedName>
        <fullName evidence="4">Capsular polysaccharide biosynthesis protein CpsC</fullName>
    </recommendedName>
</protein>
<comment type="subcellular location">
    <subcellularLocation>
        <location evidence="1">Cell membrane</location>
        <topology evidence="1">Multi-pass membrane protein</topology>
    </subcellularLocation>
</comment>
<comment type="function">
    <text evidence="11">Required for CpsD phosphorylation. Involved in the regulation of capsular polysaccharide biosynthesis. May be part of a complex that directs the coordinated polymerization and export to the cell surface of the capsular polysaccharide.</text>
</comment>
<organism evidence="14 15">
    <name type="scientific">Streptococcus constellatus</name>
    <dbReference type="NCBI Taxonomy" id="76860"/>
    <lineage>
        <taxon>Bacteria</taxon>
        <taxon>Bacillati</taxon>
        <taxon>Bacillota</taxon>
        <taxon>Bacilli</taxon>
        <taxon>Lactobacillales</taxon>
        <taxon>Streptococcaceae</taxon>
        <taxon>Streptococcus</taxon>
        <taxon>Streptococcus anginosus group</taxon>
    </lineage>
</organism>
<name>A0A0C1K3S6_STRCV</name>
<keyword evidence="9 12" id="KW-0472">Membrane</keyword>
<proteinExistence type="inferred from homology"/>
<keyword evidence="8 12" id="KW-1133">Transmembrane helix</keyword>
<evidence type="ECO:0000256" key="5">
    <source>
        <dbReference type="ARBA" id="ARBA00022475"/>
    </source>
</evidence>
<evidence type="ECO:0000259" key="13">
    <source>
        <dbReference type="Pfam" id="PF02706"/>
    </source>
</evidence>
<keyword evidence="5" id="KW-1003">Cell membrane</keyword>
<dbReference type="Pfam" id="PF02706">
    <property type="entry name" value="Wzz"/>
    <property type="match status" value="1"/>
</dbReference>
<keyword evidence="10" id="KW-0270">Exopolysaccharide synthesis</keyword>
<dbReference type="GO" id="GO:0045227">
    <property type="term" value="P:capsule polysaccharide biosynthetic process"/>
    <property type="evidence" value="ECO:0007669"/>
    <property type="project" value="UniProtKB-UniPathway"/>
</dbReference>
<evidence type="ECO:0000256" key="2">
    <source>
        <dbReference type="ARBA" id="ARBA00005132"/>
    </source>
</evidence>
<keyword evidence="6 12" id="KW-0812">Transmembrane</keyword>
<gene>
    <name evidence="14" type="ORF">RN79_09340</name>
</gene>
<evidence type="ECO:0000256" key="6">
    <source>
        <dbReference type="ARBA" id="ARBA00022692"/>
    </source>
</evidence>
<reference evidence="14 15" key="1">
    <citation type="submission" date="2014-12" db="EMBL/GenBank/DDBJ databases">
        <title>Partial genome sequence of Streptococcus constellatus KCOM 1650 (= ChDC B144).</title>
        <authorList>
            <person name="Kook J.-K."/>
            <person name="Park S.-N."/>
            <person name="Lim Y.K."/>
            <person name="Jo E."/>
        </authorList>
    </citation>
    <scope>NUCLEOTIDE SEQUENCE [LARGE SCALE GENOMIC DNA]</scope>
    <source>
        <strain evidence="14 15">KCOM 1650</strain>
    </source>
</reference>
<evidence type="ECO:0000256" key="11">
    <source>
        <dbReference type="ARBA" id="ARBA00045736"/>
    </source>
</evidence>
<evidence type="ECO:0000256" key="9">
    <source>
        <dbReference type="ARBA" id="ARBA00023136"/>
    </source>
</evidence>
<comment type="pathway">
    <text evidence="2">Capsule biogenesis; capsule polysaccharide biosynthesis.</text>
</comment>
<evidence type="ECO:0000256" key="3">
    <source>
        <dbReference type="ARBA" id="ARBA00006683"/>
    </source>
</evidence>
<feature type="transmembrane region" description="Helical" evidence="12">
    <location>
        <begin position="25"/>
        <end position="46"/>
    </location>
</feature>
<dbReference type="InterPro" id="IPR003856">
    <property type="entry name" value="LPS_length_determ_N"/>
</dbReference>
<evidence type="ECO:0000256" key="12">
    <source>
        <dbReference type="SAM" id="Phobius"/>
    </source>
</evidence>
<comment type="caution">
    <text evidence="14">The sequence shown here is derived from an EMBL/GenBank/DDBJ whole genome shotgun (WGS) entry which is preliminary data.</text>
</comment>
<dbReference type="PANTHER" id="PTHR32309:SF13">
    <property type="entry name" value="FERRIC ENTEROBACTIN TRANSPORT PROTEIN FEPE"/>
    <property type="match status" value="1"/>
</dbReference>
<dbReference type="UniPathway" id="UPA00934"/>
<keyword evidence="7" id="KW-0972">Capsule biogenesis/degradation</keyword>
<dbReference type="GO" id="GO:0005886">
    <property type="term" value="C:plasma membrane"/>
    <property type="evidence" value="ECO:0007669"/>
    <property type="project" value="UniProtKB-SubCell"/>
</dbReference>
<dbReference type="GO" id="GO:0004713">
    <property type="term" value="F:protein tyrosine kinase activity"/>
    <property type="evidence" value="ECO:0007669"/>
    <property type="project" value="TreeGrafter"/>
</dbReference>
<evidence type="ECO:0000256" key="8">
    <source>
        <dbReference type="ARBA" id="ARBA00022989"/>
    </source>
</evidence>
<evidence type="ECO:0000256" key="4">
    <source>
        <dbReference type="ARBA" id="ARBA00020739"/>
    </source>
</evidence>
<dbReference type="OrthoDB" id="2360475at2"/>
<dbReference type="RefSeq" id="WP_003071428.1">
    <property type="nucleotide sequence ID" value="NZ_CAJPUH010000024.1"/>
</dbReference>